<dbReference type="OrthoDB" id="5332769at2"/>
<dbReference type="AlphaFoldDB" id="A0A1I5TXH8"/>
<sequence>MRYWLLIFICILNLQATELNKLIEVALAKHPSLETIKARIAAADYALSYSKNFDNPIISISVNDIRLDDITDRSLEPMQTQAITLSQKIPWFGKIDAKVKIEKAKKKLLLMTLKEAKAELVSKIKITAYQLWEIEELIKLTQRNIEITEQNIKIFQGYTASSRSENFHMGIMSAELVRSRLKTDLSNLKAKREEIVALLSYLSFQNIQNIKIELPKETLLPLTILKKELKETPILKVKQANSEIEKNRLELSQLNRISDPTLRIGYNHRQEFEDFVSVGLSFTLPIYGTEKSKVEEQRAKLLSKEFMVTDTKHSLEANLEKLYAIAQKELEVLHIVKDDSLPLIEHMFDLIRADIAAGGDLYKFMDLIEQKLTLEAQVISARANFHKTKAKIDALLGELK</sequence>
<evidence type="ECO:0000313" key="1">
    <source>
        <dbReference type="EMBL" id="SFP87611.1"/>
    </source>
</evidence>
<dbReference type="PANTHER" id="PTHR30203:SF23">
    <property type="entry name" value="OUTER MEMBRANE EFFLUX PROTEIN"/>
    <property type="match status" value="1"/>
</dbReference>
<dbReference type="InterPro" id="IPR010131">
    <property type="entry name" value="MdtP/NodT-like"/>
</dbReference>
<evidence type="ECO:0000313" key="2">
    <source>
        <dbReference type="Proteomes" id="UP000199227"/>
    </source>
</evidence>
<proteinExistence type="predicted"/>
<name>A0A1I5TXH8_9BACT</name>
<gene>
    <name evidence="1" type="ORF">SAMN05216234_1504</name>
</gene>
<accession>A0A1I5TXH8</accession>
<reference evidence="1 2" key="1">
    <citation type="submission" date="2016-10" db="EMBL/GenBank/DDBJ databases">
        <authorList>
            <person name="de Groot N.N."/>
        </authorList>
    </citation>
    <scope>NUCLEOTIDE SEQUENCE [LARGE SCALE GENOMIC DNA]</scope>
    <source>
        <strain evidence="1 2">EP1-55-1</strain>
    </source>
</reference>
<dbReference type="RefSeq" id="WP_092913955.1">
    <property type="nucleotide sequence ID" value="NZ_FOXB01000050.1"/>
</dbReference>
<organism evidence="1 2">
    <name type="scientific">Hydrogenimonas thermophila</name>
    <dbReference type="NCBI Taxonomy" id="223786"/>
    <lineage>
        <taxon>Bacteria</taxon>
        <taxon>Pseudomonadati</taxon>
        <taxon>Campylobacterota</taxon>
        <taxon>Epsilonproteobacteria</taxon>
        <taxon>Campylobacterales</taxon>
        <taxon>Hydrogenimonadaceae</taxon>
        <taxon>Hydrogenimonas</taxon>
    </lineage>
</organism>
<dbReference type="PANTHER" id="PTHR30203">
    <property type="entry name" value="OUTER MEMBRANE CATION EFFLUX PROTEIN"/>
    <property type="match status" value="1"/>
</dbReference>
<protein>
    <submittedName>
        <fullName evidence="1">Outer membrane protein TolC</fullName>
    </submittedName>
</protein>
<dbReference type="SUPFAM" id="SSF56954">
    <property type="entry name" value="Outer membrane efflux proteins (OEP)"/>
    <property type="match status" value="1"/>
</dbReference>
<dbReference type="GO" id="GO:0015562">
    <property type="term" value="F:efflux transmembrane transporter activity"/>
    <property type="evidence" value="ECO:0007669"/>
    <property type="project" value="InterPro"/>
</dbReference>
<dbReference type="EMBL" id="FOXB01000050">
    <property type="protein sequence ID" value="SFP87611.1"/>
    <property type="molecule type" value="Genomic_DNA"/>
</dbReference>
<dbReference type="Proteomes" id="UP000199227">
    <property type="component" value="Unassembled WGS sequence"/>
</dbReference>
<dbReference type="STRING" id="223786.SAMN05216234_1504"/>
<keyword evidence="2" id="KW-1185">Reference proteome</keyword>
<dbReference type="Gene3D" id="1.20.1600.10">
    <property type="entry name" value="Outer membrane efflux proteins (OEP)"/>
    <property type="match status" value="1"/>
</dbReference>